<dbReference type="EMBL" id="FQUI01000006">
    <property type="protein sequence ID" value="SHE54639.1"/>
    <property type="molecule type" value="Genomic_DNA"/>
</dbReference>
<dbReference type="InterPro" id="IPR053136">
    <property type="entry name" value="UTP_pyrophosphatase-like"/>
</dbReference>
<accession>A0A1M4UD27</accession>
<dbReference type="RefSeq" id="WP_072863401.1">
    <property type="nucleotide sequence ID" value="NZ_FQUI01000006.1"/>
</dbReference>
<dbReference type="Proteomes" id="UP000184334">
    <property type="component" value="Unassembled WGS sequence"/>
</dbReference>
<evidence type="ECO:0000313" key="3">
    <source>
        <dbReference type="Proteomes" id="UP000184334"/>
    </source>
</evidence>
<reference evidence="2" key="1">
    <citation type="submission" date="2016-11" db="EMBL/GenBank/DDBJ databases">
        <authorList>
            <person name="Varghese N."/>
            <person name="Submissions S."/>
        </authorList>
    </citation>
    <scope>NUCLEOTIDE SEQUENCE [LARGE SCALE GENOMIC DNA]</scope>
    <source>
        <strain evidence="2">DSM 16785</strain>
    </source>
</reference>
<organism evidence="2 3">
    <name type="scientific">Marinitoga hydrogenitolerans (strain DSM 16785 / JCM 12826 / AT1271)</name>
    <dbReference type="NCBI Taxonomy" id="1122195"/>
    <lineage>
        <taxon>Bacteria</taxon>
        <taxon>Thermotogati</taxon>
        <taxon>Thermotogota</taxon>
        <taxon>Thermotogae</taxon>
        <taxon>Petrotogales</taxon>
        <taxon>Petrotogaceae</taxon>
        <taxon>Marinitoga</taxon>
    </lineage>
</organism>
<dbReference type="Pfam" id="PF01863">
    <property type="entry name" value="YgjP-like"/>
    <property type="match status" value="1"/>
</dbReference>
<dbReference type="AlphaFoldDB" id="A0A1M4UD27"/>
<proteinExistence type="predicted"/>
<comment type="caution">
    <text evidence="2">The sequence shown here is derived from an EMBL/GenBank/DDBJ whole genome shotgun (WGS) entry which is preliminary data.</text>
</comment>
<name>A0A1M4UD27_MARH1</name>
<dbReference type="STRING" id="1122195.SAMN02745164_00662"/>
<dbReference type="PANTHER" id="PTHR30399:SF1">
    <property type="entry name" value="UTP PYROPHOSPHATASE"/>
    <property type="match status" value="1"/>
</dbReference>
<protein>
    <recommendedName>
        <fullName evidence="1">YgjP-like metallopeptidase domain-containing protein</fullName>
    </recommendedName>
</protein>
<evidence type="ECO:0000259" key="1">
    <source>
        <dbReference type="Pfam" id="PF01863"/>
    </source>
</evidence>
<dbReference type="OrthoDB" id="9811177at2"/>
<dbReference type="PANTHER" id="PTHR30399">
    <property type="entry name" value="UNCHARACTERIZED PROTEIN YGJP"/>
    <property type="match status" value="1"/>
</dbReference>
<evidence type="ECO:0000313" key="2">
    <source>
        <dbReference type="EMBL" id="SHE54639.1"/>
    </source>
</evidence>
<dbReference type="Gene3D" id="3.30.2010.10">
    <property type="entry name" value="Metalloproteases ('zincins'), catalytic domain"/>
    <property type="match status" value="1"/>
</dbReference>
<feature type="domain" description="YgjP-like metallopeptidase" evidence="1">
    <location>
        <begin position="24"/>
        <end position="229"/>
    </location>
</feature>
<sequence>MNNQYMLKTEYFDIVYKIIKSRRKTLSIIIDETGEVLVKAPKWLPDFEIKKFVFDKRIWIVSKMMKFKEKPLIKRKYESGEEFLFLGKNYKLITIEGNYDIGIQDGFLYISLKKEFFDNTELKKTMILKWYKNEAKKIINRRLEYYSKLMKLKYGKVYIRDQKTRWGSCSGKNNLSFNFRIIMAPMRKLDYIIVHELAHIVYKHHQKEFWDYVSIYCNDYQESKKWFRENGNKLTL</sequence>
<gene>
    <name evidence="2" type="ORF">SAMN02745164_00662</name>
</gene>
<dbReference type="CDD" id="cd07344">
    <property type="entry name" value="M48_yhfN_like"/>
    <property type="match status" value="1"/>
</dbReference>
<dbReference type="InterPro" id="IPR002725">
    <property type="entry name" value="YgjP-like_metallopeptidase"/>
</dbReference>
<keyword evidence="3" id="KW-1185">Reference proteome</keyword>